<reference evidence="2 3" key="1">
    <citation type="journal article" date="2019" name="Int. J. Syst. Evol. Microbiol.">
        <title>The Global Catalogue of Microorganisms (GCM) 10K type strain sequencing project: providing services to taxonomists for standard genome sequencing and annotation.</title>
        <authorList>
            <consortium name="The Broad Institute Genomics Platform"/>
            <consortium name="The Broad Institute Genome Sequencing Center for Infectious Disease"/>
            <person name="Wu L."/>
            <person name="Ma J."/>
        </authorList>
    </citation>
    <scope>NUCLEOTIDE SEQUENCE [LARGE SCALE GENOMIC DNA]</scope>
    <source>
        <strain evidence="2 3">JCM 10425</strain>
    </source>
</reference>
<dbReference type="InterPro" id="IPR045713">
    <property type="entry name" value="DUF6069"/>
</dbReference>
<dbReference type="Pfam" id="PF19545">
    <property type="entry name" value="DUF6069"/>
    <property type="match status" value="1"/>
</dbReference>
<feature type="transmembrane region" description="Helical" evidence="1">
    <location>
        <begin position="95"/>
        <end position="114"/>
    </location>
</feature>
<keyword evidence="1" id="KW-1133">Transmembrane helix</keyword>
<keyword evidence="3" id="KW-1185">Reference proteome</keyword>
<keyword evidence="1" id="KW-0472">Membrane</keyword>
<keyword evidence="1" id="KW-0812">Transmembrane</keyword>
<organism evidence="2 3">
    <name type="scientific">Cryptosporangium japonicum</name>
    <dbReference type="NCBI Taxonomy" id="80872"/>
    <lineage>
        <taxon>Bacteria</taxon>
        <taxon>Bacillati</taxon>
        <taxon>Actinomycetota</taxon>
        <taxon>Actinomycetes</taxon>
        <taxon>Cryptosporangiales</taxon>
        <taxon>Cryptosporangiaceae</taxon>
        <taxon>Cryptosporangium</taxon>
    </lineage>
</organism>
<dbReference type="RefSeq" id="WP_344651195.1">
    <property type="nucleotide sequence ID" value="NZ_BAAAGX010000018.1"/>
</dbReference>
<dbReference type="EMBL" id="BAAAGX010000018">
    <property type="protein sequence ID" value="GAA0257425.1"/>
    <property type="molecule type" value="Genomic_DNA"/>
</dbReference>
<protein>
    <submittedName>
        <fullName evidence="2">Uncharacterized protein</fullName>
    </submittedName>
</protein>
<feature type="transmembrane region" description="Helical" evidence="1">
    <location>
        <begin position="66"/>
        <end position="89"/>
    </location>
</feature>
<proteinExistence type="predicted"/>
<evidence type="ECO:0000313" key="3">
    <source>
        <dbReference type="Proteomes" id="UP001500967"/>
    </source>
</evidence>
<comment type="caution">
    <text evidence="2">The sequence shown here is derived from an EMBL/GenBank/DDBJ whole genome shotgun (WGS) entry which is preliminary data.</text>
</comment>
<name>A0ABN0UPK2_9ACTN</name>
<sequence>MFKTVQRGAAVVAAGVCALVLWAGAGGDAVANGRPVGGGAVLVTGVLAGLAGWALLAILERFTRHAYAIWATVATAVYGLSLIPMAAAAEGAANVGVLLGLHTIVYVVLMVAFGQSVRAAHCVKPVV</sequence>
<evidence type="ECO:0000256" key="1">
    <source>
        <dbReference type="SAM" id="Phobius"/>
    </source>
</evidence>
<accession>A0ABN0UPK2</accession>
<feature type="transmembrane region" description="Helical" evidence="1">
    <location>
        <begin position="37"/>
        <end position="59"/>
    </location>
</feature>
<dbReference type="Proteomes" id="UP001500967">
    <property type="component" value="Unassembled WGS sequence"/>
</dbReference>
<gene>
    <name evidence="2" type="ORF">GCM10009539_48480</name>
</gene>
<evidence type="ECO:0000313" key="2">
    <source>
        <dbReference type="EMBL" id="GAA0257425.1"/>
    </source>
</evidence>